<keyword evidence="9 11" id="KW-0368">Histidine biosynthesis</keyword>
<dbReference type="CDD" id="cd00609">
    <property type="entry name" value="AAT_like"/>
    <property type="match status" value="1"/>
</dbReference>
<dbReference type="Proteomes" id="UP000654604">
    <property type="component" value="Unassembled WGS sequence"/>
</dbReference>
<dbReference type="InterPro" id="IPR004839">
    <property type="entry name" value="Aminotransferase_I/II_large"/>
</dbReference>
<evidence type="ECO:0000259" key="12">
    <source>
        <dbReference type="Pfam" id="PF00155"/>
    </source>
</evidence>
<name>A0ABR9V6U3_9CHRO</name>
<protein>
    <recommendedName>
        <fullName evidence="11">Histidinol-phosphate aminotransferase</fullName>
        <ecNumber evidence="11">2.6.1.9</ecNumber>
    </recommendedName>
    <alternativeName>
        <fullName evidence="11">Imidazole acetol-phosphate transaminase</fullName>
    </alternativeName>
</protein>
<keyword evidence="5 11" id="KW-0032">Aminotransferase</keyword>
<evidence type="ECO:0000313" key="13">
    <source>
        <dbReference type="EMBL" id="MBE9223620.1"/>
    </source>
</evidence>
<dbReference type="EMBL" id="JADEWC010000038">
    <property type="protein sequence ID" value="MBE9223620.1"/>
    <property type="molecule type" value="Genomic_DNA"/>
</dbReference>
<evidence type="ECO:0000256" key="4">
    <source>
        <dbReference type="ARBA" id="ARBA00011738"/>
    </source>
</evidence>
<dbReference type="InterPro" id="IPR015421">
    <property type="entry name" value="PyrdxlP-dep_Trfase_major"/>
</dbReference>
<dbReference type="Pfam" id="PF00155">
    <property type="entry name" value="Aminotran_1_2"/>
    <property type="match status" value="1"/>
</dbReference>
<comment type="pathway">
    <text evidence="2 11">Amino-acid biosynthesis; L-histidine biosynthesis; L-histidine from 5-phospho-alpha-D-ribose 1-diphosphate: step 7/9.</text>
</comment>
<dbReference type="Gene3D" id="3.90.1150.10">
    <property type="entry name" value="Aspartate Aminotransferase, domain 1"/>
    <property type="match status" value="1"/>
</dbReference>
<comment type="similarity">
    <text evidence="3 11">Belongs to the class-II pyridoxal-phosphate-dependent aminotransferase family. Histidinol-phosphate aminotransferase subfamily.</text>
</comment>
<evidence type="ECO:0000256" key="7">
    <source>
        <dbReference type="ARBA" id="ARBA00022679"/>
    </source>
</evidence>
<dbReference type="HAMAP" id="MF_01023">
    <property type="entry name" value="HisC_aminotrans_2"/>
    <property type="match status" value="1"/>
</dbReference>
<comment type="subunit">
    <text evidence="4 11">Homodimer.</text>
</comment>
<dbReference type="RefSeq" id="WP_193801848.1">
    <property type="nucleotide sequence ID" value="NZ_JADEWC010000038.1"/>
</dbReference>
<dbReference type="InterPro" id="IPR015422">
    <property type="entry name" value="PyrdxlP-dep_Trfase_small"/>
</dbReference>
<evidence type="ECO:0000313" key="14">
    <source>
        <dbReference type="Proteomes" id="UP000654604"/>
    </source>
</evidence>
<dbReference type="GO" id="GO:0004400">
    <property type="term" value="F:histidinol-phosphate transaminase activity"/>
    <property type="evidence" value="ECO:0007669"/>
    <property type="project" value="UniProtKB-EC"/>
</dbReference>
<dbReference type="InterPro" id="IPR015424">
    <property type="entry name" value="PyrdxlP-dep_Trfase"/>
</dbReference>
<comment type="cofactor">
    <cofactor evidence="1 11">
        <name>pyridoxal 5'-phosphate</name>
        <dbReference type="ChEBI" id="CHEBI:597326"/>
    </cofactor>
</comment>
<evidence type="ECO:0000256" key="3">
    <source>
        <dbReference type="ARBA" id="ARBA00007970"/>
    </source>
</evidence>
<evidence type="ECO:0000256" key="1">
    <source>
        <dbReference type="ARBA" id="ARBA00001933"/>
    </source>
</evidence>
<proteinExistence type="inferred from homology"/>
<feature type="modified residue" description="N6-(pyridoxal phosphate)lysine" evidence="11">
    <location>
        <position position="234"/>
    </location>
</feature>
<dbReference type="PANTHER" id="PTHR43643:SF6">
    <property type="entry name" value="HISTIDINOL-PHOSPHATE AMINOTRANSFERASE"/>
    <property type="match status" value="1"/>
</dbReference>
<dbReference type="Gene3D" id="3.40.640.10">
    <property type="entry name" value="Type I PLP-dependent aspartate aminotransferase-like (Major domain)"/>
    <property type="match status" value="1"/>
</dbReference>
<evidence type="ECO:0000256" key="2">
    <source>
        <dbReference type="ARBA" id="ARBA00005011"/>
    </source>
</evidence>
<keyword evidence="7 11" id="KW-0808">Transferase</keyword>
<dbReference type="SUPFAM" id="SSF53383">
    <property type="entry name" value="PLP-dependent transferases"/>
    <property type="match status" value="1"/>
</dbReference>
<keyword evidence="6 11" id="KW-0028">Amino-acid biosynthesis</keyword>
<dbReference type="InterPro" id="IPR050106">
    <property type="entry name" value="HistidinolP_aminotransfase"/>
</dbReference>
<evidence type="ECO:0000256" key="10">
    <source>
        <dbReference type="ARBA" id="ARBA00047481"/>
    </source>
</evidence>
<evidence type="ECO:0000256" key="9">
    <source>
        <dbReference type="ARBA" id="ARBA00023102"/>
    </source>
</evidence>
<sequence>MTTEKLSFIRPDLLTLNAYHPTPIDESQSLVRLDANESPFNLPDDVRAKLASIYEEKVTTNRYPDGGHFQLKRLITEYVNESAPLGEDIKTSHVSVGNGSDEIIRSILIATCLNGQGSILVANPTFSMYAILAETLGIPVVKVNRHETDFSINLEEANEAIKNPTSTPVKVVFVVHPNSPTANCLTTAEIDWLKGLPDDILVVVDEAYYEFSGHTLVGEILSRDNWIITRTFSKAFRLAAHRVGYAIAPSPIIDILEKIRLPYNLPTFAQLAAEIAMENRDLILPSVKQIMTEKERVYQQLKNNDKLKVWHSESNFIYLRSNIDPSTETHNEIMNQLKAQNILIRHTGGGLRISIGTKEENDQLLSAIQEIIV</sequence>
<feature type="domain" description="Aminotransferase class I/classII large" evidence="12">
    <location>
        <begin position="30"/>
        <end position="368"/>
    </location>
</feature>
<gene>
    <name evidence="11" type="primary">hisC</name>
    <name evidence="13" type="ORF">IQ215_13025</name>
</gene>
<comment type="caution">
    <text evidence="13">The sequence shown here is derived from an EMBL/GenBank/DDBJ whole genome shotgun (WGS) entry which is preliminary data.</text>
</comment>
<keyword evidence="8 11" id="KW-0663">Pyridoxal phosphate</keyword>
<evidence type="ECO:0000256" key="5">
    <source>
        <dbReference type="ARBA" id="ARBA00022576"/>
    </source>
</evidence>
<organism evidence="13 14">
    <name type="scientific">Cyanobacterium stanieri LEGE 03274</name>
    <dbReference type="NCBI Taxonomy" id="1828756"/>
    <lineage>
        <taxon>Bacteria</taxon>
        <taxon>Bacillati</taxon>
        <taxon>Cyanobacteriota</taxon>
        <taxon>Cyanophyceae</taxon>
        <taxon>Oscillatoriophycideae</taxon>
        <taxon>Chroococcales</taxon>
        <taxon>Geminocystaceae</taxon>
        <taxon>Cyanobacterium</taxon>
    </lineage>
</organism>
<dbReference type="NCBIfam" id="NF002726">
    <property type="entry name" value="PRK02610.1"/>
    <property type="match status" value="1"/>
</dbReference>
<dbReference type="PANTHER" id="PTHR43643">
    <property type="entry name" value="HISTIDINOL-PHOSPHATE AMINOTRANSFERASE 2"/>
    <property type="match status" value="1"/>
</dbReference>
<reference evidence="13 14" key="1">
    <citation type="submission" date="2020-10" db="EMBL/GenBank/DDBJ databases">
        <authorList>
            <person name="Castelo-Branco R."/>
            <person name="Eusebio N."/>
            <person name="Adriana R."/>
            <person name="Vieira A."/>
            <person name="Brugerolle De Fraissinette N."/>
            <person name="Rezende De Castro R."/>
            <person name="Schneider M.P."/>
            <person name="Vasconcelos V."/>
            <person name="Leao P.N."/>
        </authorList>
    </citation>
    <scope>NUCLEOTIDE SEQUENCE [LARGE SCALE GENOMIC DNA]</scope>
    <source>
        <strain evidence="13 14">LEGE 03274</strain>
    </source>
</reference>
<accession>A0ABR9V6U3</accession>
<dbReference type="EC" id="2.6.1.9" evidence="11"/>
<comment type="catalytic activity">
    <reaction evidence="10 11">
        <text>L-histidinol phosphate + 2-oxoglutarate = 3-(imidazol-4-yl)-2-oxopropyl phosphate + L-glutamate</text>
        <dbReference type="Rhea" id="RHEA:23744"/>
        <dbReference type="ChEBI" id="CHEBI:16810"/>
        <dbReference type="ChEBI" id="CHEBI:29985"/>
        <dbReference type="ChEBI" id="CHEBI:57766"/>
        <dbReference type="ChEBI" id="CHEBI:57980"/>
        <dbReference type="EC" id="2.6.1.9"/>
    </reaction>
</comment>
<evidence type="ECO:0000256" key="11">
    <source>
        <dbReference type="HAMAP-Rule" id="MF_01023"/>
    </source>
</evidence>
<evidence type="ECO:0000256" key="6">
    <source>
        <dbReference type="ARBA" id="ARBA00022605"/>
    </source>
</evidence>
<evidence type="ECO:0000256" key="8">
    <source>
        <dbReference type="ARBA" id="ARBA00022898"/>
    </source>
</evidence>
<keyword evidence="14" id="KW-1185">Reference proteome</keyword>
<dbReference type="InterPro" id="IPR005861">
    <property type="entry name" value="HisP_aminotrans"/>
</dbReference>
<dbReference type="NCBIfam" id="TIGR01141">
    <property type="entry name" value="hisC"/>
    <property type="match status" value="1"/>
</dbReference>